<reference evidence="4" key="1">
    <citation type="submission" date="2022-05" db="EMBL/GenBank/DDBJ databases">
        <title>The Musa troglodytarum L. genome provides insights into the mechanism of non-climacteric behaviour and enrichment of carotenoids.</title>
        <authorList>
            <person name="Wang J."/>
        </authorList>
    </citation>
    <scope>NUCLEOTIDE SEQUENCE</scope>
    <source>
        <tissue evidence="4">Leaf</tissue>
    </source>
</reference>
<evidence type="ECO:0000256" key="2">
    <source>
        <dbReference type="ARBA" id="ARBA00011513"/>
    </source>
</evidence>
<keyword evidence="5" id="KW-1185">Reference proteome</keyword>
<comment type="subunit">
    <text evidence="2">Binds SCAR.</text>
</comment>
<evidence type="ECO:0000256" key="3">
    <source>
        <dbReference type="ARBA" id="ARBA00025223"/>
    </source>
</evidence>
<dbReference type="Proteomes" id="UP001055439">
    <property type="component" value="Chromosome 1"/>
</dbReference>
<dbReference type="EMBL" id="CP097502">
    <property type="protein sequence ID" value="URD75903.1"/>
    <property type="molecule type" value="Genomic_DNA"/>
</dbReference>
<sequence>MQQWRPENAAMTFDEVSLERSKGFVQALQELKNLRPQLYSAAEYCEKSYLHSEQKQMVEESKAFKVTPDSFHRLEAEEPTAPLPLKSHLQAAKGHPTTDPASLTFGVKDPAGGTKTLSGFKSFDIPGRREICPPPARNRSILSAFFPRNKALKPKRVLVS</sequence>
<dbReference type="PANTHER" id="PTHR10460:SF0">
    <property type="entry name" value="ABELSON INTERACTING PROTEIN, ISOFORM D"/>
    <property type="match status" value="1"/>
</dbReference>
<dbReference type="PANTHER" id="PTHR10460">
    <property type="entry name" value="ABL INTERACTOR FAMILY MEMBER"/>
    <property type="match status" value="1"/>
</dbReference>
<protein>
    <submittedName>
        <fullName evidence="4">Uncharacterized protein</fullName>
    </submittedName>
</protein>
<evidence type="ECO:0000256" key="1">
    <source>
        <dbReference type="ARBA" id="ARBA00010020"/>
    </source>
</evidence>
<evidence type="ECO:0000313" key="4">
    <source>
        <dbReference type="EMBL" id="URD75903.1"/>
    </source>
</evidence>
<accession>A0A9E7EHC8</accession>
<name>A0A9E7EHC8_9LILI</name>
<dbReference type="Gene3D" id="6.10.140.1620">
    <property type="match status" value="1"/>
</dbReference>
<dbReference type="OrthoDB" id="5971719at2759"/>
<gene>
    <name evidence="4" type="ORF">MUK42_34853</name>
</gene>
<comment type="similarity">
    <text evidence="1">Belongs to the ABI family.</text>
</comment>
<evidence type="ECO:0000313" key="5">
    <source>
        <dbReference type="Proteomes" id="UP001055439"/>
    </source>
</evidence>
<comment type="function">
    <text evidence="3">Involved in regulation of actin and microtubule organization. Part of a WAVE complex that activates the Arp2/3 complex.</text>
</comment>
<proteinExistence type="inferred from homology"/>
<dbReference type="InterPro" id="IPR028457">
    <property type="entry name" value="ABI"/>
</dbReference>
<organism evidence="4 5">
    <name type="scientific">Musa troglodytarum</name>
    <name type="common">fe'i banana</name>
    <dbReference type="NCBI Taxonomy" id="320322"/>
    <lineage>
        <taxon>Eukaryota</taxon>
        <taxon>Viridiplantae</taxon>
        <taxon>Streptophyta</taxon>
        <taxon>Embryophyta</taxon>
        <taxon>Tracheophyta</taxon>
        <taxon>Spermatophyta</taxon>
        <taxon>Magnoliopsida</taxon>
        <taxon>Liliopsida</taxon>
        <taxon>Zingiberales</taxon>
        <taxon>Musaceae</taxon>
        <taxon>Musa</taxon>
    </lineage>
</organism>
<dbReference type="AlphaFoldDB" id="A0A9E7EHC8"/>